<dbReference type="CDD" id="cd04301">
    <property type="entry name" value="NAT_SF"/>
    <property type="match status" value="1"/>
</dbReference>
<accession>A0A5M6CMG5</accession>
<dbReference type="SUPFAM" id="SSF55729">
    <property type="entry name" value="Acyl-CoA N-acyltransferases (Nat)"/>
    <property type="match status" value="1"/>
</dbReference>
<dbReference type="Pfam" id="PF00583">
    <property type="entry name" value="Acetyltransf_1"/>
    <property type="match status" value="1"/>
</dbReference>
<proteinExistence type="predicted"/>
<organism evidence="2 3">
    <name type="scientific">Taibaiella lutea</name>
    <dbReference type="NCBI Taxonomy" id="2608001"/>
    <lineage>
        <taxon>Bacteria</taxon>
        <taxon>Pseudomonadati</taxon>
        <taxon>Bacteroidota</taxon>
        <taxon>Chitinophagia</taxon>
        <taxon>Chitinophagales</taxon>
        <taxon>Chitinophagaceae</taxon>
        <taxon>Taibaiella</taxon>
    </lineage>
</organism>
<keyword evidence="2" id="KW-0808">Transferase</keyword>
<dbReference type="EMBL" id="VWSH01000001">
    <property type="protein sequence ID" value="KAA5536401.1"/>
    <property type="molecule type" value="Genomic_DNA"/>
</dbReference>
<dbReference type="Proteomes" id="UP000323632">
    <property type="component" value="Unassembled WGS sequence"/>
</dbReference>
<protein>
    <submittedName>
        <fullName evidence="2">GNAT family N-acetyltransferase</fullName>
    </submittedName>
</protein>
<evidence type="ECO:0000313" key="2">
    <source>
        <dbReference type="EMBL" id="KAA5536401.1"/>
    </source>
</evidence>
<feature type="domain" description="N-acetyltransferase" evidence="1">
    <location>
        <begin position="20"/>
        <end position="166"/>
    </location>
</feature>
<keyword evidence="3" id="KW-1185">Reference proteome</keyword>
<name>A0A5M6CMG5_9BACT</name>
<dbReference type="AlphaFoldDB" id="A0A5M6CMG5"/>
<dbReference type="GO" id="GO:0016747">
    <property type="term" value="F:acyltransferase activity, transferring groups other than amino-acyl groups"/>
    <property type="evidence" value="ECO:0007669"/>
    <property type="project" value="InterPro"/>
</dbReference>
<sequence length="171" mass="19709">MDNITYTLADINQTSIIADFRIKFLLDFGGPQPIEIQNKLREELHEYFNKHLVNNSYICYFASVDDNIAGIGGMKVIEYPGGFKNLQGKRGYIMNMYTSPEFRKKGICSTILKKLMETANNMGIYSFELHATKEGEPVYIKQGFEKHDEPTYRKWDEAQLNNSFNPSPVVF</sequence>
<evidence type="ECO:0000313" key="3">
    <source>
        <dbReference type="Proteomes" id="UP000323632"/>
    </source>
</evidence>
<dbReference type="InterPro" id="IPR000182">
    <property type="entry name" value="GNAT_dom"/>
</dbReference>
<dbReference type="Gene3D" id="3.40.630.30">
    <property type="match status" value="1"/>
</dbReference>
<dbReference type="RefSeq" id="WP_150030972.1">
    <property type="nucleotide sequence ID" value="NZ_VWSH01000001.1"/>
</dbReference>
<reference evidence="2 3" key="1">
    <citation type="submission" date="2019-09" db="EMBL/GenBank/DDBJ databases">
        <title>Genome sequence and assembly of Taibaiella sp.</title>
        <authorList>
            <person name="Chhetri G."/>
        </authorList>
    </citation>
    <scope>NUCLEOTIDE SEQUENCE [LARGE SCALE GENOMIC DNA]</scope>
    <source>
        <strain evidence="2 3">KVB11</strain>
    </source>
</reference>
<evidence type="ECO:0000259" key="1">
    <source>
        <dbReference type="PROSITE" id="PS51186"/>
    </source>
</evidence>
<comment type="caution">
    <text evidence="2">The sequence shown here is derived from an EMBL/GenBank/DDBJ whole genome shotgun (WGS) entry which is preliminary data.</text>
</comment>
<dbReference type="InterPro" id="IPR016181">
    <property type="entry name" value="Acyl_CoA_acyltransferase"/>
</dbReference>
<gene>
    <name evidence="2" type="ORF">F0919_01675</name>
</gene>
<dbReference type="PROSITE" id="PS51186">
    <property type="entry name" value="GNAT"/>
    <property type="match status" value="1"/>
</dbReference>